<dbReference type="SMR" id="K4AW21"/>
<name>K4AW21_SOLLC</name>
<dbReference type="PhylomeDB" id="K4AW21"/>
<protein>
    <submittedName>
        <fullName evidence="3">Uncharacterized protein</fullName>
    </submittedName>
</protein>
<dbReference type="InParanoid" id="K4AW21"/>
<accession>K4AW21</accession>
<reference evidence="3" key="2">
    <citation type="submission" date="2015-06" db="UniProtKB">
        <authorList>
            <consortium name="EnsemblPlants"/>
        </authorList>
    </citation>
    <scope>IDENTIFICATION</scope>
    <source>
        <strain evidence="3">cv. Heinz 1706</strain>
    </source>
</reference>
<dbReference type="STRING" id="4081.K4AW21"/>
<evidence type="ECO:0000256" key="1">
    <source>
        <dbReference type="SAM" id="Coils"/>
    </source>
</evidence>
<dbReference type="Gramene" id="Solyc01g058120.1.1">
    <property type="protein sequence ID" value="Solyc01g058120.1.1"/>
    <property type="gene ID" value="Solyc01g058120.1"/>
</dbReference>
<evidence type="ECO:0000313" key="3">
    <source>
        <dbReference type="EnsemblPlants" id="Solyc01g058120.1.1"/>
    </source>
</evidence>
<dbReference type="AlphaFoldDB" id="K4AW21"/>
<organism evidence="3">
    <name type="scientific">Solanum lycopersicum</name>
    <name type="common">Tomato</name>
    <name type="synonym">Lycopersicon esculentum</name>
    <dbReference type="NCBI Taxonomy" id="4081"/>
    <lineage>
        <taxon>Eukaryota</taxon>
        <taxon>Viridiplantae</taxon>
        <taxon>Streptophyta</taxon>
        <taxon>Embryophyta</taxon>
        <taxon>Tracheophyta</taxon>
        <taxon>Spermatophyta</taxon>
        <taxon>Magnoliopsida</taxon>
        <taxon>eudicotyledons</taxon>
        <taxon>Gunneridae</taxon>
        <taxon>Pentapetalae</taxon>
        <taxon>asterids</taxon>
        <taxon>lamiids</taxon>
        <taxon>Solanales</taxon>
        <taxon>Solanaceae</taxon>
        <taxon>Solanoideae</taxon>
        <taxon>Solaneae</taxon>
        <taxon>Solanum</taxon>
        <taxon>Solanum subgen. Lycopersicon</taxon>
    </lineage>
</organism>
<dbReference type="PaxDb" id="4081-Solyc01g058120.1.1"/>
<evidence type="ECO:0000256" key="2">
    <source>
        <dbReference type="SAM" id="MobiDB-lite"/>
    </source>
</evidence>
<sequence length="152" mass="17602">MNDEEILILKQYPKCRVGVPDKVKVPHNEKVQKEKCSTQTDQPSRKLPFQDDSTESRSDHCWRIDRPLLEKTEAHSALVDKGREFETSKSYLNAKEHLDLVLHEKNEKSEELSIACQSLKEAKKRVNELKVLQDATMKEVEDVESKVLEAEE</sequence>
<dbReference type="OMA" id="CWRIDRP"/>
<keyword evidence="4" id="KW-1185">Reference proteome</keyword>
<feature type="coiled-coil region" evidence="1">
    <location>
        <begin position="102"/>
        <end position="139"/>
    </location>
</feature>
<keyword evidence="1" id="KW-0175">Coiled coil</keyword>
<dbReference type="Proteomes" id="UP000004994">
    <property type="component" value="Chromosome 1"/>
</dbReference>
<dbReference type="HOGENOM" id="CLU_1725471_0_0_1"/>
<proteinExistence type="predicted"/>
<feature type="compositionally biased region" description="Basic and acidic residues" evidence="2">
    <location>
        <begin position="20"/>
        <end position="36"/>
    </location>
</feature>
<dbReference type="EnsemblPlants" id="Solyc01g058120.1.1">
    <property type="protein sequence ID" value="Solyc01g058120.1.1"/>
    <property type="gene ID" value="Solyc01g058120.1"/>
</dbReference>
<evidence type="ECO:0000313" key="4">
    <source>
        <dbReference type="Proteomes" id="UP000004994"/>
    </source>
</evidence>
<feature type="region of interest" description="Disordered" evidence="2">
    <location>
        <begin position="20"/>
        <end position="57"/>
    </location>
</feature>
<reference evidence="3" key="1">
    <citation type="journal article" date="2012" name="Nature">
        <title>The tomato genome sequence provides insights into fleshy fruit evolution.</title>
        <authorList>
            <consortium name="Tomato Genome Consortium"/>
        </authorList>
    </citation>
    <scope>NUCLEOTIDE SEQUENCE [LARGE SCALE GENOMIC DNA]</scope>
    <source>
        <strain evidence="3">cv. Heinz 1706</strain>
    </source>
</reference>